<name>A0A2N3PIZ2_9HELI</name>
<dbReference type="NCBIfam" id="NF006592">
    <property type="entry name" value="PRK09125.1"/>
    <property type="match status" value="1"/>
</dbReference>
<dbReference type="PANTHER" id="PTHR47810">
    <property type="entry name" value="DNA LIGASE"/>
    <property type="match status" value="1"/>
</dbReference>
<keyword evidence="3" id="KW-0235">DNA replication</keyword>
<dbReference type="GO" id="GO:0006310">
    <property type="term" value="P:DNA recombination"/>
    <property type="evidence" value="ECO:0007669"/>
    <property type="project" value="InterPro"/>
</dbReference>
<keyword evidence="5" id="KW-0234">DNA repair</keyword>
<dbReference type="AlphaFoldDB" id="A0A2N3PIZ2"/>
<dbReference type="Pfam" id="PF01068">
    <property type="entry name" value="DNA_ligase_A_M"/>
    <property type="match status" value="1"/>
</dbReference>
<protein>
    <submittedName>
        <fullName evidence="9">DNA ligase</fullName>
    </submittedName>
</protein>
<sequence length="274" mass="31939">MKIFFKLLFIWNLFWSFSLGEILRFQLYETHLSNAELQAFVMSEKLDGVRGIWNGESLKTRNGNPMQPPKFWLENFPPFILDGELWLERNAFEKTLSVIKSADKERWEKITLQVFDVRGVCEHCTLQERLKILQKYLDKNPNKFIKIIPQIPIKSQLHLDEFYRNILEKGGEGVIIRNNVFSNVGYKLKPFLDAECIVKGHTQGKGKNIGKLGAVICEVMINGIQKRFKIGSGFSEKERENPPQIGTTITYKYQGFTKNGFPRFPVFLRIREED</sequence>
<dbReference type="InterPro" id="IPR012340">
    <property type="entry name" value="NA-bd_OB-fold"/>
</dbReference>
<evidence type="ECO:0000256" key="3">
    <source>
        <dbReference type="ARBA" id="ARBA00022705"/>
    </source>
</evidence>
<dbReference type="Gene3D" id="3.30.1490.70">
    <property type="match status" value="1"/>
</dbReference>
<evidence type="ECO:0000256" key="6">
    <source>
        <dbReference type="ARBA" id="ARBA00034003"/>
    </source>
</evidence>
<dbReference type="Gene3D" id="2.40.50.140">
    <property type="entry name" value="Nucleic acid-binding proteins"/>
    <property type="match status" value="1"/>
</dbReference>
<dbReference type="CDD" id="cd08041">
    <property type="entry name" value="OBF_kDNA_ligase_like"/>
    <property type="match status" value="1"/>
</dbReference>
<dbReference type="GO" id="GO:0006260">
    <property type="term" value="P:DNA replication"/>
    <property type="evidence" value="ECO:0007669"/>
    <property type="project" value="UniProtKB-KW"/>
</dbReference>
<evidence type="ECO:0000313" key="9">
    <source>
        <dbReference type="EMBL" id="PKT80891.1"/>
    </source>
</evidence>
<dbReference type="InterPro" id="IPR029319">
    <property type="entry name" value="DNA_ligase_OB"/>
</dbReference>
<comment type="caution">
    <text evidence="9">The sequence shown here is derived from an EMBL/GenBank/DDBJ whole genome shotgun (WGS) entry which is preliminary data.</text>
</comment>
<evidence type="ECO:0000256" key="5">
    <source>
        <dbReference type="ARBA" id="ARBA00023204"/>
    </source>
</evidence>
<dbReference type="InterPro" id="IPR050326">
    <property type="entry name" value="NAD_dep_DNA_ligaseB"/>
</dbReference>
<dbReference type="EMBL" id="MBPK01000040">
    <property type="protein sequence ID" value="PKT80891.1"/>
    <property type="molecule type" value="Genomic_DNA"/>
</dbReference>
<dbReference type="CDD" id="cd07896">
    <property type="entry name" value="Adenylation_kDNA_ligase_like"/>
    <property type="match status" value="1"/>
</dbReference>
<dbReference type="GO" id="GO:0003910">
    <property type="term" value="F:DNA ligase (ATP) activity"/>
    <property type="evidence" value="ECO:0007669"/>
    <property type="project" value="UniProtKB-EC"/>
</dbReference>
<keyword evidence="10" id="KW-1185">Reference proteome</keyword>
<dbReference type="InterPro" id="IPR012310">
    <property type="entry name" value="DNA_ligase_ATP-dep_cent"/>
</dbReference>
<dbReference type="Gene3D" id="3.30.470.30">
    <property type="entry name" value="DNA ligase/mRNA capping enzyme"/>
    <property type="match status" value="1"/>
</dbReference>
<gene>
    <name evidence="9" type="ORF">BCM31_02310</name>
</gene>
<dbReference type="OrthoDB" id="9767858at2"/>
<dbReference type="SUPFAM" id="SSF50249">
    <property type="entry name" value="Nucleic acid-binding proteins"/>
    <property type="match status" value="1"/>
</dbReference>
<feature type="domain" description="ATP-dependent DNA ligase family profile" evidence="7">
    <location>
        <begin position="28"/>
        <end position="178"/>
    </location>
</feature>
<dbReference type="GO" id="GO:0005524">
    <property type="term" value="F:ATP binding"/>
    <property type="evidence" value="ECO:0007669"/>
    <property type="project" value="InterPro"/>
</dbReference>
<keyword evidence="4" id="KW-0227">DNA damage</keyword>
<evidence type="ECO:0000256" key="1">
    <source>
        <dbReference type="ARBA" id="ARBA00001968"/>
    </source>
</evidence>
<keyword evidence="2 9" id="KW-0436">Ligase</keyword>
<evidence type="ECO:0000313" key="10">
    <source>
        <dbReference type="Proteomes" id="UP000233350"/>
    </source>
</evidence>
<dbReference type="GO" id="GO:0006281">
    <property type="term" value="P:DNA repair"/>
    <property type="evidence" value="ECO:0007669"/>
    <property type="project" value="UniProtKB-KW"/>
</dbReference>
<dbReference type="Pfam" id="PF14743">
    <property type="entry name" value="DNA_ligase_OB_2"/>
    <property type="match status" value="1"/>
</dbReference>
<comment type="cofactor">
    <cofactor evidence="1">
        <name>a divalent metal cation</name>
        <dbReference type="ChEBI" id="CHEBI:60240"/>
    </cofactor>
</comment>
<evidence type="ECO:0000259" key="7">
    <source>
        <dbReference type="Pfam" id="PF01068"/>
    </source>
</evidence>
<organism evidence="9 10">
    <name type="scientific">Helicobacter winghamensis</name>
    <dbReference type="NCBI Taxonomy" id="157268"/>
    <lineage>
        <taxon>Bacteria</taxon>
        <taxon>Pseudomonadati</taxon>
        <taxon>Campylobacterota</taxon>
        <taxon>Epsilonproteobacteria</taxon>
        <taxon>Campylobacterales</taxon>
        <taxon>Helicobacteraceae</taxon>
        <taxon>Helicobacter</taxon>
    </lineage>
</organism>
<reference evidence="9 10" key="1">
    <citation type="submission" date="2016-07" db="EMBL/GenBank/DDBJ databases">
        <title>Detection of Helicobacter winghamensis from caecal content of red fox (Vulpes vulpes).</title>
        <authorList>
            <person name="Zanoni R.G."/>
            <person name="Florio D."/>
            <person name="Caffara M."/>
            <person name="Renzi M."/>
            <person name="Parisi A."/>
            <person name="Pasquali F."/>
            <person name="Manfreda G."/>
        </authorList>
    </citation>
    <scope>NUCLEOTIDE SEQUENCE [LARGE SCALE GENOMIC DNA]</scope>
    <source>
        <strain evidence="9 10">295_13</strain>
    </source>
</reference>
<accession>A0A2N3PIZ2</accession>
<dbReference type="PANTHER" id="PTHR47810:SF1">
    <property type="entry name" value="DNA LIGASE B"/>
    <property type="match status" value="1"/>
</dbReference>
<dbReference type="Proteomes" id="UP000233350">
    <property type="component" value="Unassembled WGS sequence"/>
</dbReference>
<evidence type="ECO:0000256" key="4">
    <source>
        <dbReference type="ARBA" id="ARBA00022763"/>
    </source>
</evidence>
<dbReference type="SUPFAM" id="SSF56091">
    <property type="entry name" value="DNA ligase/mRNA capping enzyme, catalytic domain"/>
    <property type="match status" value="1"/>
</dbReference>
<dbReference type="STRING" id="556267.HWAG_00054"/>
<proteinExistence type="predicted"/>
<evidence type="ECO:0000259" key="8">
    <source>
        <dbReference type="Pfam" id="PF14743"/>
    </source>
</evidence>
<feature type="domain" description="DNA ligase OB-like" evidence="8">
    <location>
        <begin position="203"/>
        <end position="271"/>
    </location>
</feature>
<comment type="catalytic activity">
    <reaction evidence="6">
        <text>ATP + (deoxyribonucleotide)n-3'-hydroxyl + 5'-phospho-(deoxyribonucleotide)m = (deoxyribonucleotide)n+m + AMP + diphosphate.</text>
        <dbReference type="EC" id="6.5.1.1"/>
    </reaction>
</comment>
<evidence type="ECO:0000256" key="2">
    <source>
        <dbReference type="ARBA" id="ARBA00022598"/>
    </source>
</evidence>